<keyword evidence="2" id="KW-1185">Reference proteome</keyword>
<dbReference type="KEGG" id="mdx:BTO20_33990"/>
<dbReference type="AlphaFoldDB" id="A0A1Y0CCB5"/>
<name>A0A1Y0CCB5_9MYCO</name>
<gene>
    <name evidence="1" type="ORF">BTO20_33990</name>
</gene>
<sequence>MSLTDRDAAPPENVIYVCDPEYSPAVQYYSLPSRLTGGADTLSEARSSFRSAMAGRTGIASHELPSVVEHQEAAIANIWVRTRLGGAHRSGTCGDTLRRLLRAESDPGLHQLNSQLGSMTARGLRPVVVVVEPDEPVAAVATQMASDDALWLAFTDCRLDLTWLAIYGPDADIGDGAIQQIEDIDLPTVAIGTLCHRYALTNGTAVQLR</sequence>
<evidence type="ECO:0000313" key="1">
    <source>
        <dbReference type="EMBL" id="ART72903.1"/>
    </source>
</evidence>
<accession>A0A1Y0CCB5</accession>
<organism evidence="1 2">
    <name type="scientific">Mycobacterium dioxanotrophicus</name>
    <dbReference type="NCBI Taxonomy" id="482462"/>
    <lineage>
        <taxon>Bacteria</taxon>
        <taxon>Bacillati</taxon>
        <taxon>Actinomycetota</taxon>
        <taxon>Actinomycetes</taxon>
        <taxon>Mycobacteriales</taxon>
        <taxon>Mycobacteriaceae</taxon>
        <taxon>Mycobacterium</taxon>
    </lineage>
</organism>
<protein>
    <submittedName>
        <fullName evidence="1">Uncharacterized protein</fullName>
    </submittedName>
</protein>
<evidence type="ECO:0000313" key="2">
    <source>
        <dbReference type="Proteomes" id="UP000195331"/>
    </source>
</evidence>
<reference evidence="1 2" key="1">
    <citation type="submission" date="2017-04" db="EMBL/GenBank/DDBJ databases">
        <title>Whole Genome Sequence of 1,4-Dioxane Degrading Bacterium Mycobacterium dioxanotrophicus PH-06.</title>
        <authorList>
            <person name="He Y."/>
        </authorList>
    </citation>
    <scope>NUCLEOTIDE SEQUENCE [LARGE SCALE GENOMIC DNA]</scope>
    <source>
        <strain evidence="1 2">PH-06</strain>
    </source>
</reference>
<proteinExistence type="predicted"/>
<dbReference type="EMBL" id="CP020809">
    <property type="protein sequence ID" value="ART72903.1"/>
    <property type="molecule type" value="Genomic_DNA"/>
</dbReference>
<dbReference type="Proteomes" id="UP000195331">
    <property type="component" value="Chromosome"/>
</dbReference>